<organism evidence="1">
    <name type="scientific">marine metagenome</name>
    <dbReference type="NCBI Taxonomy" id="408172"/>
    <lineage>
        <taxon>unclassified sequences</taxon>
        <taxon>metagenomes</taxon>
        <taxon>ecological metagenomes</taxon>
    </lineage>
</organism>
<reference evidence="1" key="1">
    <citation type="submission" date="2018-05" db="EMBL/GenBank/DDBJ databases">
        <authorList>
            <person name="Lanie J.A."/>
            <person name="Ng W.-L."/>
            <person name="Kazmierczak K.M."/>
            <person name="Andrzejewski T.M."/>
            <person name="Davidsen T.M."/>
            <person name="Wayne K.J."/>
            <person name="Tettelin H."/>
            <person name="Glass J.I."/>
            <person name="Rusch D."/>
            <person name="Podicherti R."/>
            <person name="Tsui H.-C.T."/>
            <person name="Winkler M.E."/>
        </authorList>
    </citation>
    <scope>NUCLEOTIDE SEQUENCE</scope>
</reference>
<dbReference type="InterPro" id="IPR008257">
    <property type="entry name" value="Pept_M19"/>
</dbReference>
<dbReference type="PROSITE" id="PS51365">
    <property type="entry name" value="RENAL_DIPEPTIDASE_2"/>
    <property type="match status" value="1"/>
</dbReference>
<name>A0A383E114_9ZZZZ</name>
<evidence type="ECO:0000313" key="1">
    <source>
        <dbReference type="EMBL" id="SVE50264.1"/>
    </source>
</evidence>
<dbReference type="SUPFAM" id="SSF51556">
    <property type="entry name" value="Metallo-dependent hydrolases"/>
    <property type="match status" value="1"/>
</dbReference>
<dbReference type="GO" id="GO:0070573">
    <property type="term" value="F:metallodipeptidase activity"/>
    <property type="evidence" value="ECO:0007669"/>
    <property type="project" value="InterPro"/>
</dbReference>
<dbReference type="AlphaFoldDB" id="A0A383E114"/>
<feature type="non-terminal residue" evidence="1">
    <location>
        <position position="216"/>
    </location>
</feature>
<dbReference type="Gene3D" id="3.20.20.140">
    <property type="entry name" value="Metal-dependent hydrolases"/>
    <property type="match status" value="1"/>
</dbReference>
<proteinExistence type="predicted"/>
<accession>A0A383E114</accession>
<protein>
    <recommendedName>
        <fullName evidence="2">Membrane dipeptidase</fullName>
    </recommendedName>
</protein>
<dbReference type="EMBL" id="UINC01221789">
    <property type="protein sequence ID" value="SVE50264.1"/>
    <property type="molecule type" value="Genomic_DNA"/>
</dbReference>
<gene>
    <name evidence="1" type="ORF">METZ01_LOCUS503118</name>
</gene>
<dbReference type="PANTHER" id="PTHR10443:SF12">
    <property type="entry name" value="DIPEPTIDASE"/>
    <property type="match status" value="1"/>
</dbReference>
<dbReference type="PANTHER" id="PTHR10443">
    <property type="entry name" value="MICROSOMAL DIPEPTIDASE"/>
    <property type="match status" value="1"/>
</dbReference>
<dbReference type="InterPro" id="IPR032466">
    <property type="entry name" value="Metal_Hydrolase"/>
</dbReference>
<dbReference type="Pfam" id="PF01244">
    <property type="entry name" value="Peptidase_M19"/>
    <property type="match status" value="1"/>
</dbReference>
<feature type="non-terminal residue" evidence="1">
    <location>
        <position position="1"/>
    </location>
</feature>
<evidence type="ECO:0008006" key="2">
    <source>
        <dbReference type="Google" id="ProtNLM"/>
    </source>
</evidence>
<dbReference type="GO" id="GO:0006508">
    <property type="term" value="P:proteolysis"/>
    <property type="evidence" value="ECO:0007669"/>
    <property type="project" value="InterPro"/>
</dbReference>
<sequence length="216" mass="24029">VLALSAWSDDESLEARVRAVLDQTPLIDGHNDLPYVYTLRARGHLDEMPFTDDLTKIDQPTHTDLTRLRDGRVGGQFWSVYIPIKAYPGAPGDTARVLRQIDLVHRLIERHPDALELALTSDDIRRIHKSGKIASLMGIEGGHAIENSLASLRMLYRAGARYMTLTHSKGLRWADSATDEPRVGGLSAFGGEVVHEMNRMGMLVDLSHVSVETMHD</sequence>